<gene>
    <name evidence="2" type="ordered locus">CJJ81176_0523</name>
    <name evidence="1" type="ordered locus">CJJ81176_0990</name>
</gene>
<name>A0A0H3P978_CAMJJ</name>
<reference evidence="3" key="1">
    <citation type="submission" date="2006-12" db="EMBL/GenBank/DDBJ databases">
        <authorList>
            <person name="Fouts D.E."/>
            <person name="Nelson K.E."/>
            <person name="Sebastian Y."/>
        </authorList>
    </citation>
    <scope>NUCLEOTIDE SEQUENCE [LARGE SCALE GENOMIC DNA]</scope>
    <source>
        <strain evidence="3">81-176</strain>
    </source>
</reference>
<evidence type="ECO:0000313" key="3">
    <source>
        <dbReference type="Proteomes" id="UP000000646"/>
    </source>
</evidence>
<accession>A0A0H3P978</accession>
<dbReference type="KEGG" id="cjj:CJJ81176_0523"/>
<sequence length="60" mass="7056">MLRVLNNILTIFNNHKPNITNINDLNFKHYLLTPDMREDEFLSFKARHGVNTADRSIKNS</sequence>
<dbReference type="EMBL" id="CP000538">
    <property type="protein sequence ID" value="EAQ72984.1"/>
    <property type="molecule type" value="Genomic_DNA"/>
</dbReference>
<dbReference type="EMBL" id="CP000538">
    <property type="protein sequence ID" value="EAQ71833.1"/>
    <property type="molecule type" value="Genomic_DNA"/>
</dbReference>
<evidence type="ECO:0000313" key="2">
    <source>
        <dbReference type="EMBL" id="EAQ72984.1"/>
    </source>
</evidence>
<proteinExistence type="predicted"/>
<evidence type="ECO:0000313" key="1">
    <source>
        <dbReference type="EMBL" id="EAQ71833.1"/>
    </source>
</evidence>
<dbReference type="KEGG" id="cjj:CJJ81176_0990"/>
<dbReference type="AlphaFoldDB" id="A0A0H3P978"/>
<reference evidence="1" key="2">
    <citation type="submission" date="2006-12" db="EMBL/GenBank/DDBJ databases">
        <authorList>
            <person name="Fouts D."/>
            <person name="Nelson K."/>
            <person name="Sebastian Y."/>
        </authorList>
    </citation>
    <scope>NUCLEOTIDE SEQUENCE</scope>
    <source>
        <strain evidence="1">81-176</strain>
    </source>
</reference>
<dbReference type="Proteomes" id="UP000000646">
    <property type="component" value="Chromosome"/>
</dbReference>
<dbReference type="HOGENOM" id="CLU_2932577_0_0_7"/>
<organism evidence="1 3">
    <name type="scientific">Campylobacter jejuni subsp. jejuni serotype O:23/36 (strain 81-176)</name>
    <dbReference type="NCBI Taxonomy" id="354242"/>
    <lineage>
        <taxon>Bacteria</taxon>
        <taxon>Pseudomonadati</taxon>
        <taxon>Campylobacterota</taxon>
        <taxon>Epsilonproteobacteria</taxon>
        <taxon>Campylobacterales</taxon>
        <taxon>Campylobacteraceae</taxon>
        <taxon>Campylobacter</taxon>
    </lineage>
</organism>
<protein>
    <submittedName>
        <fullName evidence="1">Periplasmic protein</fullName>
    </submittedName>
</protein>